<keyword evidence="1" id="KW-0812">Transmembrane</keyword>
<dbReference type="EMBL" id="BAABGT010000032">
    <property type="protein sequence ID" value="GAA4545860.1"/>
    <property type="molecule type" value="Genomic_DNA"/>
</dbReference>
<reference evidence="4" key="1">
    <citation type="journal article" date="2019" name="Int. J. Syst. Evol. Microbiol.">
        <title>The Global Catalogue of Microorganisms (GCM) 10K type strain sequencing project: providing services to taxonomists for standard genome sequencing and annotation.</title>
        <authorList>
            <consortium name="The Broad Institute Genomics Platform"/>
            <consortium name="The Broad Institute Genome Sequencing Center for Infectious Disease"/>
            <person name="Wu L."/>
            <person name="Ma J."/>
        </authorList>
    </citation>
    <scope>NUCLEOTIDE SEQUENCE [LARGE SCALE GENOMIC DNA]</scope>
    <source>
        <strain evidence="4">JCM 17906</strain>
    </source>
</reference>
<name>A0ABP8RS25_9PSEU</name>
<keyword evidence="1" id="KW-1133">Transmembrane helix</keyword>
<proteinExistence type="predicted"/>
<feature type="domain" description="Major facilitator superfamily (MFS) profile" evidence="2">
    <location>
        <begin position="1"/>
        <end position="70"/>
    </location>
</feature>
<evidence type="ECO:0000313" key="3">
    <source>
        <dbReference type="EMBL" id="GAA4545860.1"/>
    </source>
</evidence>
<evidence type="ECO:0000256" key="1">
    <source>
        <dbReference type="SAM" id="Phobius"/>
    </source>
</evidence>
<feature type="transmembrane region" description="Helical" evidence="1">
    <location>
        <begin position="31"/>
        <end position="56"/>
    </location>
</feature>
<dbReference type="Proteomes" id="UP001501598">
    <property type="component" value="Unassembled WGS sequence"/>
</dbReference>
<gene>
    <name evidence="3" type="ORF">GCM10023175_26600</name>
</gene>
<keyword evidence="1" id="KW-0472">Membrane</keyword>
<keyword evidence="4" id="KW-1185">Reference proteome</keyword>
<dbReference type="PROSITE" id="PS50850">
    <property type="entry name" value="MFS"/>
    <property type="match status" value="1"/>
</dbReference>
<accession>A0ABP8RS25</accession>
<organism evidence="3 4">
    <name type="scientific">Pseudonocardia xishanensis</name>
    <dbReference type="NCBI Taxonomy" id="630995"/>
    <lineage>
        <taxon>Bacteria</taxon>
        <taxon>Bacillati</taxon>
        <taxon>Actinomycetota</taxon>
        <taxon>Actinomycetes</taxon>
        <taxon>Pseudonocardiales</taxon>
        <taxon>Pseudonocardiaceae</taxon>
        <taxon>Pseudonocardia</taxon>
    </lineage>
</organism>
<evidence type="ECO:0000259" key="2">
    <source>
        <dbReference type="PROSITE" id="PS50850"/>
    </source>
</evidence>
<protein>
    <recommendedName>
        <fullName evidence="2">Major facilitator superfamily (MFS) profile domain-containing protein</fullName>
    </recommendedName>
</protein>
<dbReference type="InterPro" id="IPR020846">
    <property type="entry name" value="MFS_dom"/>
</dbReference>
<comment type="caution">
    <text evidence="3">The sequence shown here is derived from an EMBL/GenBank/DDBJ whole genome shotgun (WGS) entry which is preliminary data.</text>
</comment>
<evidence type="ECO:0000313" key="4">
    <source>
        <dbReference type="Proteomes" id="UP001501598"/>
    </source>
</evidence>
<sequence>MVALLVFGVAFVVGNRLVGWATDRFGPVAVQAVGLAGLLAPAAAAVAAVALGAVVLTRRVDRTAVMVGPA</sequence>